<reference evidence="1 2" key="1">
    <citation type="submission" date="2018-07" db="EMBL/GenBank/DDBJ databases">
        <title>Genomic Encyclopedia of Type Strains, Phase IV (KMG-IV): sequencing the most valuable type-strain genomes for metagenomic binning, comparative biology and taxonomic classification.</title>
        <authorList>
            <person name="Goeker M."/>
        </authorList>
    </citation>
    <scope>NUCLEOTIDE SEQUENCE [LARGE SCALE GENOMIC DNA]</scope>
    <source>
        <strain evidence="1 2">DSM 25281</strain>
    </source>
</reference>
<gene>
    <name evidence="1" type="ORF">DFR59_106125</name>
</gene>
<sequence>MNDAGNQINCFKCRYFFVTWDAKSPRGCKAYGFKSALVPSKVVKQASGQECLKFMPK</sequence>
<dbReference type="OrthoDB" id="9807346at2"/>
<keyword evidence="2" id="KW-1185">Reference proteome</keyword>
<protein>
    <recommendedName>
        <fullName evidence="3">Uracil-DNA glycosylase</fullName>
    </recommendedName>
</protein>
<evidence type="ECO:0008006" key="3">
    <source>
        <dbReference type="Google" id="ProtNLM"/>
    </source>
</evidence>
<name>A0A370GFK0_9BACI</name>
<dbReference type="Proteomes" id="UP000255326">
    <property type="component" value="Unassembled WGS sequence"/>
</dbReference>
<dbReference type="AlphaFoldDB" id="A0A370GFK0"/>
<evidence type="ECO:0000313" key="1">
    <source>
        <dbReference type="EMBL" id="RDI41966.1"/>
    </source>
</evidence>
<evidence type="ECO:0000313" key="2">
    <source>
        <dbReference type="Proteomes" id="UP000255326"/>
    </source>
</evidence>
<proteinExistence type="predicted"/>
<dbReference type="RefSeq" id="WP_114745848.1">
    <property type="nucleotide sequence ID" value="NZ_QQAY01000006.1"/>
</dbReference>
<dbReference type="EMBL" id="QQAY01000006">
    <property type="protein sequence ID" value="RDI41966.1"/>
    <property type="molecule type" value="Genomic_DNA"/>
</dbReference>
<comment type="caution">
    <text evidence="1">The sequence shown here is derived from an EMBL/GenBank/DDBJ whole genome shotgun (WGS) entry which is preliminary data.</text>
</comment>
<accession>A0A370GFK0</accession>
<organism evidence="1 2">
    <name type="scientific">Falsibacillus pallidus</name>
    <dbReference type="NCBI Taxonomy" id="493781"/>
    <lineage>
        <taxon>Bacteria</taxon>
        <taxon>Bacillati</taxon>
        <taxon>Bacillota</taxon>
        <taxon>Bacilli</taxon>
        <taxon>Bacillales</taxon>
        <taxon>Bacillaceae</taxon>
        <taxon>Falsibacillus</taxon>
    </lineage>
</organism>